<dbReference type="EMBL" id="CP020370">
    <property type="protein sequence ID" value="AUB81713.1"/>
    <property type="molecule type" value="Genomic_DNA"/>
</dbReference>
<dbReference type="Proteomes" id="UP000232638">
    <property type="component" value="Chromosome"/>
</dbReference>
<dbReference type="PANTHER" id="PTHR13504">
    <property type="entry name" value="FIDO DOMAIN-CONTAINING PROTEIN DDB_G0283145"/>
    <property type="match status" value="1"/>
</dbReference>
<evidence type="ECO:0000313" key="5">
    <source>
        <dbReference type="EMBL" id="AUB81713.1"/>
    </source>
</evidence>
<organism evidence="5 6">
    <name type="scientific">Candidatus Thiodictyon syntrophicum</name>
    <dbReference type="NCBI Taxonomy" id="1166950"/>
    <lineage>
        <taxon>Bacteria</taxon>
        <taxon>Pseudomonadati</taxon>
        <taxon>Pseudomonadota</taxon>
        <taxon>Gammaproteobacteria</taxon>
        <taxon>Chromatiales</taxon>
        <taxon>Chromatiaceae</taxon>
        <taxon>Thiodictyon</taxon>
    </lineage>
</organism>
<evidence type="ECO:0000256" key="2">
    <source>
        <dbReference type="PIRSR" id="PIRSR640198-2"/>
    </source>
</evidence>
<dbReference type="OrthoDB" id="9807853at2"/>
<dbReference type="InterPro" id="IPR040198">
    <property type="entry name" value="Fido_containing"/>
</dbReference>
<evidence type="ECO:0000256" key="1">
    <source>
        <dbReference type="PIRSR" id="PIRSR640198-1"/>
    </source>
</evidence>
<evidence type="ECO:0000259" key="4">
    <source>
        <dbReference type="PROSITE" id="PS51459"/>
    </source>
</evidence>
<dbReference type="InterPro" id="IPR003812">
    <property type="entry name" value="Fido"/>
</dbReference>
<keyword evidence="2" id="KW-0547">Nucleotide-binding</keyword>
<gene>
    <name evidence="5" type="ORF">THSYN_12580</name>
</gene>
<dbReference type="SUPFAM" id="SSF140931">
    <property type="entry name" value="Fic-like"/>
    <property type="match status" value="1"/>
</dbReference>
<feature type="active site" evidence="1">
    <location>
        <position position="190"/>
    </location>
</feature>
<proteinExistence type="predicted"/>
<dbReference type="KEGG" id="tsy:THSYN_12580"/>
<dbReference type="RefSeq" id="WP_100919470.1">
    <property type="nucleotide sequence ID" value="NZ_CP020370.1"/>
</dbReference>
<reference evidence="5 6" key="1">
    <citation type="submission" date="2017-03" db="EMBL/GenBank/DDBJ databases">
        <title>Complete genome sequence of Candidatus 'Thiodictyon syntrophicum' sp. nov. strain Cad16T, a photolithoautotroph purple sulfur bacterium isolated from an alpine meromictic lake.</title>
        <authorList>
            <person name="Luedin S.M."/>
            <person name="Pothier J.F."/>
            <person name="Danza F."/>
            <person name="Storelli N."/>
            <person name="Wittwer M."/>
            <person name="Tonolla M."/>
        </authorList>
    </citation>
    <scope>NUCLEOTIDE SEQUENCE [LARGE SCALE GENOMIC DNA]</scope>
    <source>
        <strain evidence="5 6">Cad16T</strain>
    </source>
</reference>
<dbReference type="Gene3D" id="1.10.3290.10">
    <property type="entry name" value="Fido-like domain"/>
    <property type="match status" value="1"/>
</dbReference>
<evidence type="ECO:0000256" key="3">
    <source>
        <dbReference type="PIRSR" id="PIRSR640198-3"/>
    </source>
</evidence>
<dbReference type="AlphaFoldDB" id="A0A2K8U817"/>
<dbReference type="Pfam" id="PF02661">
    <property type="entry name" value="Fic"/>
    <property type="match status" value="1"/>
</dbReference>
<dbReference type="PROSITE" id="PS51459">
    <property type="entry name" value="FIDO"/>
    <property type="match status" value="1"/>
</dbReference>
<feature type="site" description="Important for autoinhibition of adenylyltransferase activity" evidence="3">
    <location>
        <position position="63"/>
    </location>
</feature>
<evidence type="ECO:0000313" key="6">
    <source>
        <dbReference type="Proteomes" id="UP000232638"/>
    </source>
</evidence>
<keyword evidence="2" id="KW-0067">ATP-binding</keyword>
<keyword evidence="6" id="KW-1185">Reference proteome</keyword>
<protein>
    <recommendedName>
        <fullName evidence="4">Fido domain-containing protein</fullName>
    </recommendedName>
</protein>
<feature type="binding site" evidence="2">
    <location>
        <begin position="194"/>
        <end position="201"/>
    </location>
    <ligand>
        <name>ATP</name>
        <dbReference type="ChEBI" id="CHEBI:30616"/>
    </ligand>
</feature>
<dbReference type="PANTHER" id="PTHR13504:SF38">
    <property type="entry name" value="FIDO DOMAIN-CONTAINING PROTEIN"/>
    <property type="match status" value="1"/>
</dbReference>
<sequence>MINLEKCPYILDKKMEDRLLEDIKKLEERVNLLRLQGILTQETLQRYYGQKRFEHVAESNAIEGSTLSAGETELAVLKGITITGHDPAYIRDAIALDRALQRLTELAKDHNPTDLRQVREIHELIMGDRPSAGIFRNERVRITGSKHTPPKTWEQVMEGMENWERWSSENRDLPAVIRATVLHAWFVHVHPFIDGNGRTARAITNLELVRAGYPSIIIKKKERVRYIDALGISDEGGDLSEFFELIIARANDALRGLEQAAKQEQGYDPAIERIRIAQERRLNIWNTSVSLLAQIIEHELNAMIEPIKGQCNIKTFDNSLELDDYIELCARHSVSKTWSFIVNLDIPGMPSISRLAWFGYRSSQMYKQMESIENGGPSIFWSEKNPDGYPAWIQKENSAPAYIELTTVQGSGDEWYVMDQNHSITKKSTTRVASDIAKAFIQQLTNT</sequence>
<feature type="domain" description="Fido" evidence="4">
    <location>
        <begin position="113"/>
        <end position="248"/>
    </location>
</feature>
<name>A0A2K8U817_9GAMM</name>
<dbReference type="InterPro" id="IPR036597">
    <property type="entry name" value="Fido-like_dom_sf"/>
</dbReference>
<dbReference type="GO" id="GO:0005524">
    <property type="term" value="F:ATP binding"/>
    <property type="evidence" value="ECO:0007669"/>
    <property type="project" value="UniProtKB-KW"/>
</dbReference>
<accession>A0A2K8U817</accession>